<dbReference type="RefSeq" id="WP_009917271.1">
    <property type="nucleotide sequence ID" value="NZ_CP013382.1"/>
</dbReference>
<evidence type="ECO:0000313" key="1">
    <source>
        <dbReference type="EMBL" id="QPS45725.1"/>
    </source>
</evidence>
<organism evidence="1 2">
    <name type="scientific">Burkholderia humptydooensis</name>
    <dbReference type="NCBI Taxonomy" id="430531"/>
    <lineage>
        <taxon>Bacteria</taxon>
        <taxon>Pseudomonadati</taxon>
        <taxon>Pseudomonadota</taxon>
        <taxon>Betaproteobacteria</taxon>
        <taxon>Burkholderiales</taxon>
        <taxon>Burkholderiaceae</taxon>
        <taxon>Burkholderia</taxon>
        <taxon>pseudomallei group</taxon>
    </lineage>
</organism>
<accession>A0A7T2X191</accession>
<dbReference type="AlphaFoldDB" id="A0A7U4PBE0"/>
<dbReference type="EMBL" id="CP065687">
    <property type="protein sequence ID" value="QPS45725.1"/>
    <property type="molecule type" value="Genomic_DNA"/>
</dbReference>
<reference evidence="1 2" key="1">
    <citation type="submission" date="2020-12" db="EMBL/GenBank/DDBJ databases">
        <title>FDA dAtabase for Regulatory Grade micrObial Sequences (FDA-ARGOS): Supporting development and validation of Infectious Disease Dx tests.</title>
        <authorList>
            <person name="Nelson B."/>
            <person name="Plummer A."/>
            <person name="Tallon L."/>
            <person name="Sadzewicz L."/>
            <person name="Zhao X."/>
            <person name="Boylan J."/>
            <person name="Ott S."/>
            <person name="Bowen H."/>
            <person name="Vavikolanu K."/>
            <person name="Mehta A."/>
            <person name="Aluvathingal J."/>
            <person name="Nadendla S."/>
            <person name="Myers T."/>
            <person name="Yan Y."/>
            <person name="Sichtig H."/>
        </authorList>
    </citation>
    <scope>NUCLEOTIDE SEQUENCE [LARGE SCALE GENOMIC DNA]</scope>
    <source>
        <strain evidence="1 2">FDAARGOS_899</strain>
    </source>
</reference>
<accession>A0A7U4PBE0</accession>
<dbReference type="Proteomes" id="UP000594943">
    <property type="component" value="Chromosome 2"/>
</dbReference>
<evidence type="ECO:0000313" key="2">
    <source>
        <dbReference type="Proteomes" id="UP000594943"/>
    </source>
</evidence>
<name>A0A7U4PBE0_9BURK</name>
<sequence>MNTFMGLKIVVDSIFDDCPRMQVSSRFAELMPEQFVIDLNGWMREFFGTENRMVSVGDEALLMGPKGYEVLLRECTR</sequence>
<dbReference type="KEGG" id="bhg:I6G56_26650"/>
<protein>
    <submittedName>
        <fullName evidence="1">Uncharacterized protein</fullName>
    </submittedName>
</protein>
<proteinExistence type="predicted"/>
<gene>
    <name evidence="1" type="ORF">I6G56_26650</name>
</gene>